<dbReference type="EMBL" id="JAUSRF010000003">
    <property type="protein sequence ID" value="MDP9836590.1"/>
    <property type="molecule type" value="Genomic_DNA"/>
</dbReference>
<organism evidence="1 2">
    <name type="scientific">Neorhizobium huautlense</name>
    <dbReference type="NCBI Taxonomy" id="67774"/>
    <lineage>
        <taxon>Bacteria</taxon>
        <taxon>Pseudomonadati</taxon>
        <taxon>Pseudomonadota</taxon>
        <taxon>Alphaproteobacteria</taxon>
        <taxon>Hyphomicrobiales</taxon>
        <taxon>Rhizobiaceae</taxon>
        <taxon>Rhizobium/Agrobacterium group</taxon>
        <taxon>Neorhizobium</taxon>
    </lineage>
</organism>
<dbReference type="RefSeq" id="WP_306832412.1">
    <property type="nucleotide sequence ID" value="NZ_JAUSRF010000003.1"/>
</dbReference>
<proteinExistence type="predicted"/>
<keyword evidence="2" id="KW-1185">Reference proteome</keyword>
<name>A0ABT9PQ50_9HYPH</name>
<evidence type="ECO:0000313" key="2">
    <source>
        <dbReference type="Proteomes" id="UP001241472"/>
    </source>
</evidence>
<accession>A0ABT9PQ50</accession>
<evidence type="ECO:0000313" key="1">
    <source>
        <dbReference type="EMBL" id="MDP9836590.1"/>
    </source>
</evidence>
<gene>
    <name evidence="1" type="ORF">J2T09_001334</name>
</gene>
<comment type="caution">
    <text evidence="1">The sequence shown here is derived from an EMBL/GenBank/DDBJ whole genome shotgun (WGS) entry which is preliminary data.</text>
</comment>
<protein>
    <submittedName>
        <fullName evidence="1">Uncharacterized protein</fullName>
    </submittedName>
</protein>
<dbReference type="Proteomes" id="UP001241472">
    <property type="component" value="Unassembled WGS sequence"/>
</dbReference>
<reference evidence="1 2" key="1">
    <citation type="submission" date="2023-07" db="EMBL/GenBank/DDBJ databases">
        <title>Sorghum-associated microbial communities from plants grown in Nebraska, USA.</title>
        <authorList>
            <person name="Schachtman D."/>
        </authorList>
    </citation>
    <scope>NUCLEOTIDE SEQUENCE [LARGE SCALE GENOMIC DNA]</scope>
    <source>
        <strain evidence="1 2">DS1307</strain>
    </source>
</reference>
<sequence length="87" mass="9674">MSVRAVLRERYPTCRIADVLESRERAELEGDLVYTALANNSAIRPSTTSRPGQSAVVGAVNSLRQPDQVVFIRLPVILGDEMRGRYD</sequence>